<dbReference type="Pfam" id="PF07514">
    <property type="entry name" value="TraI_2"/>
    <property type="match status" value="1"/>
</dbReference>
<dbReference type="NCBIfam" id="TIGR03760">
    <property type="entry name" value="ICE_TraI_Pfluor"/>
    <property type="match status" value="1"/>
</dbReference>
<gene>
    <name evidence="4" type="ORF">CJD50_20310</name>
</gene>
<feature type="domain" description="Putative conjugal transfer nickase/helicase TraI C-terminal" evidence="3">
    <location>
        <begin position="420"/>
        <end position="536"/>
    </location>
</feature>
<dbReference type="RefSeq" id="WP_016807924.1">
    <property type="nucleotide sequence ID" value="NZ_CAUFSP010000017.1"/>
</dbReference>
<dbReference type="InterPro" id="IPR011119">
    <property type="entry name" value="Unchr_helicase_relaxase_TraI"/>
</dbReference>
<protein>
    <submittedName>
        <fullName evidence="4">Relaxase</fullName>
    </submittedName>
</protein>
<dbReference type="Proteomes" id="UP000218796">
    <property type="component" value="Unassembled WGS sequence"/>
</dbReference>
<evidence type="ECO:0000313" key="4">
    <source>
        <dbReference type="EMBL" id="PAV94615.1"/>
    </source>
</evidence>
<dbReference type="InterPro" id="IPR036388">
    <property type="entry name" value="WH-like_DNA-bd_sf"/>
</dbReference>
<dbReference type="Gene3D" id="2.40.10.200">
    <property type="entry name" value="STY4665 C-terminal domain-like"/>
    <property type="match status" value="1"/>
</dbReference>
<dbReference type="InterPro" id="IPR036390">
    <property type="entry name" value="WH_DNA-bd_sf"/>
</dbReference>
<dbReference type="Gene3D" id="1.10.3210.40">
    <property type="match status" value="1"/>
</dbReference>
<evidence type="ECO:0000259" key="2">
    <source>
        <dbReference type="Pfam" id="PF07514"/>
    </source>
</evidence>
<accession>A0A2A2M7R4</accession>
<dbReference type="OrthoDB" id="6190309at2"/>
<evidence type="ECO:0000256" key="1">
    <source>
        <dbReference type="SAM" id="MobiDB-lite"/>
    </source>
</evidence>
<dbReference type="EMBL" id="NQMS01000012">
    <property type="protein sequence ID" value="PAV94615.1"/>
    <property type="molecule type" value="Genomic_DNA"/>
</dbReference>
<keyword evidence="5" id="KW-1185">Reference proteome</keyword>
<name>A0A2A2M7R4_9GAMM</name>
<organism evidence="4 5">
    <name type="scientific">Hafnia paralvei</name>
    <dbReference type="NCBI Taxonomy" id="546367"/>
    <lineage>
        <taxon>Bacteria</taxon>
        <taxon>Pseudomonadati</taxon>
        <taxon>Pseudomonadota</taxon>
        <taxon>Gammaproteobacteria</taxon>
        <taxon>Enterobacterales</taxon>
        <taxon>Hafniaceae</taxon>
        <taxon>Hafnia</taxon>
    </lineage>
</organism>
<feature type="region of interest" description="Disordered" evidence="1">
    <location>
        <begin position="349"/>
        <end position="378"/>
    </location>
</feature>
<reference evidence="4 5" key="1">
    <citation type="submission" date="2017-08" db="EMBL/GenBank/DDBJ databases">
        <title>Draft Genome Sequence of Hafnia alvei CITHA-6 Isolated from Raw Bovine Milk.</title>
        <authorList>
            <person name="Culligan E.P."/>
            <person name="Mcsweeney A."/>
            <person name="O'Doherty C."/>
            <person name="Gleeson E."/>
            <person name="O'Riordan D."/>
            <person name="Sleator R.D."/>
        </authorList>
    </citation>
    <scope>NUCLEOTIDE SEQUENCE [LARGE SCALE GENOMIC DNA]</scope>
    <source>
        <strain evidence="4 5">CITHA-6</strain>
    </source>
</reference>
<evidence type="ECO:0000313" key="5">
    <source>
        <dbReference type="Proteomes" id="UP000218796"/>
    </source>
</evidence>
<proteinExistence type="predicted"/>
<dbReference type="InterPro" id="IPR011093">
    <property type="entry name" value="TraI_2_C"/>
</dbReference>
<dbReference type="SUPFAM" id="SSF46785">
    <property type="entry name" value="Winged helix' DNA-binding domain"/>
    <property type="match status" value="1"/>
</dbReference>
<feature type="domain" description="Uncharacterised" evidence="2">
    <location>
        <begin position="38"/>
        <end position="248"/>
    </location>
</feature>
<dbReference type="Gene3D" id="1.10.10.10">
    <property type="entry name" value="Winged helix-like DNA-binding domain superfamily/Winged helix DNA-binding domain"/>
    <property type="match status" value="1"/>
</dbReference>
<dbReference type="InterPro" id="IPR022391">
    <property type="entry name" value="ICE_relaxase_PFGI-1"/>
</dbReference>
<dbReference type="Pfam" id="PF07515">
    <property type="entry name" value="TraI_2_C"/>
    <property type="match status" value="1"/>
</dbReference>
<evidence type="ECO:0000259" key="3">
    <source>
        <dbReference type="Pfam" id="PF07515"/>
    </source>
</evidence>
<sequence length="539" mass="59528">MRDRIRTLRFLFSKGEPEPAHHVSAVTPAGYHTPRTVDTLCCSPLRKTCLQQIWENSSLPADVYHRFYITPLHGLLARVQNVPATQQGRWSQSDGFGDLTLQFTTCAVRLAKGYMFPPGAAPEEQAEQNVMWNAVIFWSALFWHLPLLASLEGELLDGKSWLPGITVPDSPYRFRFREADNSSAFAALAAGQLVPAEATGWLAENPEALGNLTGALWNQHPAMPLIRSLMKQAAEKVESPSLEVSGANEKVNTLIEPALSVTQTPSDQEIESEPSVEAKLKTASPEVPDLQGIQLASSIAPVPMADDSNLVSNEKAGEITECDPNETEKADTEMLLSLFSAIAEPDMTGTEACDEEPSISTRAESVPEFSPLNELSPEADKPEINQTVAEDSFPERAVEDNIPLHSINIDAQKTVIKKQTGTEFVRWLSEGLKSKRIDINQPDSRAHAVAGFIFLRVPDIFYLYIRESGAELSRDSIQIEFEKLHIHRVRRGERFIKAKLYHSPGKEGTFKPVSGYLVKTTHLFRGASSPEDSGLLSFL</sequence>
<dbReference type="AlphaFoldDB" id="A0A2A2M7R4"/>
<comment type="caution">
    <text evidence="4">The sequence shown here is derived from an EMBL/GenBank/DDBJ whole genome shotgun (WGS) entry which is preliminary data.</text>
</comment>